<name>A0A8T3URZ8_9ARCH</name>
<comment type="caution">
    <text evidence="1">The sequence shown here is derived from an EMBL/GenBank/DDBJ whole genome shotgun (WGS) entry which is preliminary data.</text>
</comment>
<evidence type="ECO:0000313" key="2">
    <source>
        <dbReference type="Proteomes" id="UP000718571"/>
    </source>
</evidence>
<dbReference type="Proteomes" id="UP000718571">
    <property type="component" value="Unassembled WGS sequence"/>
</dbReference>
<organism evidence="1 2">
    <name type="scientific">Candidatus Acidifodinimicrobium mancum</name>
    <dbReference type="NCBI Taxonomy" id="2898728"/>
    <lineage>
        <taxon>Archaea</taxon>
        <taxon>Candidatus Parvarchaeota</taxon>
        <taxon>Candidatus Acidifodinimicrobiaceae</taxon>
        <taxon>Candidatus Acidifodinimicrobium</taxon>
    </lineage>
</organism>
<proteinExistence type="predicted"/>
<protein>
    <submittedName>
        <fullName evidence="1">Uncharacterized protein</fullName>
    </submittedName>
</protein>
<dbReference type="EMBL" id="JADFAR010000012">
    <property type="protein sequence ID" value="MBE5728441.1"/>
    <property type="molecule type" value="Genomic_DNA"/>
</dbReference>
<accession>A0A8T3URZ8</accession>
<dbReference type="AlphaFoldDB" id="A0A8T3URZ8"/>
<evidence type="ECO:0000313" key="1">
    <source>
        <dbReference type="EMBL" id="MBE5728441.1"/>
    </source>
</evidence>
<sequence length="167" mass="19368">MGSCYLCNNEAYFYSKYLRQDLCKKHFEKMLIRRIRGDTATLGFSRNKYNLINDGSIGYKLNKFIFAKADKGDVVIDNFLLDDFAISVFKYFVTKGKISVKVKDKNYFNPLYLISREEAIAFLKLKNIKYTMSNKEDDLVRILKKLEDKRPGAMISIVKSGIRVGLI</sequence>
<gene>
    <name evidence="1" type="ORF">IHE51_01110</name>
</gene>
<reference evidence="1 2" key="1">
    <citation type="submission" date="2020-09" db="EMBL/GenBank/DDBJ databases">
        <title>Genomic characterization of a novel Parvarchaeota family in acid mine drainage sediments.</title>
        <authorList>
            <person name="Luo Z.-H."/>
        </authorList>
    </citation>
    <scope>NUCLEOTIDE SEQUENCE [LARGE SCALE GENOMIC DNA]</scope>
    <source>
        <strain evidence="1">MAS1_bins.189</strain>
    </source>
</reference>